<proteinExistence type="predicted"/>
<dbReference type="AlphaFoldDB" id="A0A250F592"/>
<dbReference type="RefSeq" id="WP_095902062.1">
    <property type="nucleotide sequence ID" value="NZ_CAUPAO010000014.1"/>
</dbReference>
<organism evidence="1 2">
    <name type="scientific">Capnocytophaga sputigena</name>
    <dbReference type="NCBI Taxonomy" id="1019"/>
    <lineage>
        <taxon>Bacteria</taxon>
        <taxon>Pseudomonadati</taxon>
        <taxon>Bacteroidota</taxon>
        <taxon>Flavobacteriia</taxon>
        <taxon>Flavobacteriales</taxon>
        <taxon>Flavobacteriaceae</taxon>
        <taxon>Capnocytophaga</taxon>
    </lineage>
</organism>
<accession>A0A250F592</accession>
<reference evidence="2" key="1">
    <citation type="submission" date="2017-06" db="EMBL/GenBank/DDBJ databases">
        <title>Capnocytophaga spp. assemblies.</title>
        <authorList>
            <person name="Gulvik C.A."/>
        </authorList>
    </citation>
    <scope>NUCLEOTIDE SEQUENCE [LARGE SCALE GENOMIC DNA]</scope>
    <source>
        <strain evidence="2">H4486</strain>
    </source>
</reference>
<evidence type="ECO:0000313" key="1">
    <source>
        <dbReference type="EMBL" id="ATA80312.1"/>
    </source>
</evidence>
<sequence length="229" mass="27302">MKCFHYNLNQTDISTFFPKKLIKNKVQIIQILLEFIRQFLLIPDKKPTKKNLVGIYYVELRIDKISRVFFFSEKKYYTIHFPFNCSIQDDSSLEITYQGYRNIIPIESGIISGVMEILKNEEFNSSSASDFFKPIRDIESKIDDNIWELLKGLLMFEDGYMRFDNDPEEYKRAKNEGREHTHPENHIDIFYNNGNTFKLGLKRKSTPDEFIDYFDSKKDCKYLKGFNEK</sequence>
<protein>
    <submittedName>
        <fullName evidence="1">Uncharacterized protein</fullName>
    </submittedName>
</protein>
<name>A0A250F592_CAPSP</name>
<gene>
    <name evidence="1" type="ORF">CGC59_11765</name>
</gene>
<dbReference type="Proteomes" id="UP000217334">
    <property type="component" value="Chromosome"/>
</dbReference>
<evidence type="ECO:0000313" key="2">
    <source>
        <dbReference type="Proteomes" id="UP000217334"/>
    </source>
</evidence>
<dbReference type="EMBL" id="CP022383">
    <property type="protein sequence ID" value="ATA80312.1"/>
    <property type="molecule type" value="Genomic_DNA"/>
</dbReference>